<protein>
    <recommendedName>
        <fullName evidence="3">Porin</fullName>
    </recommendedName>
</protein>
<dbReference type="Proteomes" id="UP001246372">
    <property type="component" value="Unassembled WGS sequence"/>
</dbReference>
<dbReference type="SUPFAM" id="SSF56935">
    <property type="entry name" value="Porins"/>
    <property type="match status" value="1"/>
</dbReference>
<dbReference type="Gene3D" id="2.40.160.10">
    <property type="entry name" value="Porin"/>
    <property type="match status" value="1"/>
</dbReference>
<evidence type="ECO:0008006" key="3">
    <source>
        <dbReference type="Google" id="ProtNLM"/>
    </source>
</evidence>
<dbReference type="EMBL" id="JAVXZY010000008">
    <property type="protein sequence ID" value="MDT9001171.1"/>
    <property type="molecule type" value="Genomic_DNA"/>
</dbReference>
<evidence type="ECO:0000313" key="2">
    <source>
        <dbReference type="Proteomes" id="UP001246372"/>
    </source>
</evidence>
<proteinExistence type="predicted"/>
<reference evidence="1" key="1">
    <citation type="submission" date="2023-09" db="EMBL/GenBank/DDBJ databases">
        <title>Paucibacter sp. APW11 Genome sequencing and assembly.</title>
        <authorList>
            <person name="Kim I."/>
        </authorList>
    </citation>
    <scope>NUCLEOTIDE SEQUENCE</scope>
    <source>
        <strain evidence="1">APW11</strain>
    </source>
</reference>
<comment type="caution">
    <text evidence="1">The sequence shown here is derived from an EMBL/GenBank/DDBJ whole genome shotgun (WGS) entry which is preliminary data.</text>
</comment>
<accession>A0ABU3PGQ2</accession>
<gene>
    <name evidence="1" type="ORF">RQP53_17975</name>
</gene>
<sequence length="361" mass="40421">MAIGLGAVMPASAQDIDLKGFATIAIGAVQSGSRDTALMDRYDCPCAIADYAHAGLYSKSASMRPESRLGLQSTWKISPQWSATGQVVVRDIDKLRAGLEWAYISYTPDSHWTLQAGRKRLPLFYYSDFQDVGYAYNWIRPPQDVYGWEVVNFNGLTAAYSTQVGDWTLRSSAFTGSESTKDNDAAKIYYPASQDITWKGILGADLEMANDWLTLRFTLIRNKVDQWETDAGVRSQTTFGKSQLIYGVSANIDWEDWLLRSEYSVFDRSSYAYTARAFMISAGRRFGSLTPMITVSQYRESNSFAPDTVQRDHTLSLSLRYELGKSTALKLQWDRFSDRSGSALDFVGSSRLLSVSLDTVF</sequence>
<evidence type="ECO:0000313" key="1">
    <source>
        <dbReference type="EMBL" id="MDT9001171.1"/>
    </source>
</evidence>
<keyword evidence="2" id="KW-1185">Reference proteome</keyword>
<organism evidence="1 2">
    <name type="scientific">Roseateles aquae</name>
    <dbReference type="NCBI Taxonomy" id="3077235"/>
    <lineage>
        <taxon>Bacteria</taxon>
        <taxon>Pseudomonadati</taxon>
        <taxon>Pseudomonadota</taxon>
        <taxon>Betaproteobacteria</taxon>
        <taxon>Burkholderiales</taxon>
        <taxon>Sphaerotilaceae</taxon>
        <taxon>Roseateles</taxon>
    </lineage>
</organism>
<name>A0ABU3PGQ2_9BURK</name>
<dbReference type="RefSeq" id="WP_315652058.1">
    <property type="nucleotide sequence ID" value="NZ_JAVXZY010000008.1"/>
</dbReference>
<dbReference type="InterPro" id="IPR023614">
    <property type="entry name" value="Porin_dom_sf"/>
</dbReference>